<comment type="caution">
    <text evidence="2">The sequence shown here is derived from an EMBL/GenBank/DDBJ whole genome shotgun (WGS) entry which is preliminary data.</text>
</comment>
<evidence type="ECO:0000256" key="1">
    <source>
        <dbReference type="SAM" id="Phobius"/>
    </source>
</evidence>
<keyword evidence="3" id="KW-1185">Reference proteome</keyword>
<keyword evidence="1" id="KW-0812">Transmembrane</keyword>
<organism evidence="2 3">
    <name type="scientific">Flagellimonas ochracea</name>
    <dbReference type="NCBI Taxonomy" id="2696472"/>
    <lineage>
        <taxon>Bacteria</taxon>
        <taxon>Pseudomonadati</taxon>
        <taxon>Bacteroidota</taxon>
        <taxon>Flavobacteriia</taxon>
        <taxon>Flavobacteriales</taxon>
        <taxon>Flavobacteriaceae</taxon>
        <taxon>Flagellimonas</taxon>
    </lineage>
</organism>
<gene>
    <name evidence="2" type="ORF">GTQ34_09650</name>
</gene>
<dbReference type="Proteomes" id="UP000667650">
    <property type="component" value="Unassembled WGS sequence"/>
</dbReference>
<sequence length="209" mass="24553">MKAIGVVASCFFGFILAWTLLAELEFLVIFIWPVLLALQLIFLSYWTFRVFNSKKVGVVVSGLLSFGFILIAMSPWISDWTFNKKDTKKLLSEQNIILKENFTIIKNESGGFRDYYQIFKVEISEKDKLRIINQIESMDNYQEETNNRFYLPELSENRYKGDTLHANYQTDREYKNAMYYPNGEGYTPTYRVVSISKDKNELTFEEILD</sequence>
<protein>
    <submittedName>
        <fullName evidence="2">Uncharacterized protein</fullName>
    </submittedName>
</protein>
<keyword evidence="1" id="KW-1133">Transmembrane helix</keyword>
<evidence type="ECO:0000313" key="2">
    <source>
        <dbReference type="EMBL" id="NAY92183.1"/>
    </source>
</evidence>
<reference evidence="2" key="1">
    <citation type="submission" date="2020-01" db="EMBL/GenBank/DDBJ databases">
        <title>Muricauda ochracea sp. nov., isolated from a tidal flat of Garorim bay in Korea.</title>
        <authorList>
            <person name="Kim D."/>
            <person name="Yoo Y."/>
            <person name="Kim J.-J."/>
        </authorList>
    </citation>
    <scope>NUCLEOTIDE SEQUENCE</scope>
    <source>
        <strain evidence="2">JGD-17</strain>
    </source>
</reference>
<dbReference type="AlphaFoldDB" id="A0A964WXV0"/>
<name>A0A964WXV0_9FLAO</name>
<feature type="transmembrane region" description="Helical" evidence="1">
    <location>
        <begin position="58"/>
        <end position="77"/>
    </location>
</feature>
<feature type="transmembrane region" description="Helical" evidence="1">
    <location>
        <begin position="27"/>
        <end position="46"/>
    </location>
</feature>
<keyword evidence="1" id="KW-0472">Membrane</keyword>
<proteinExistence type="predicted"/>
<evidence type="ECO:0000313" key="3">
    <source>
        <dbReference type="Proteomes" id="UP000667650"/>
    </source>
</evidence>
<dbReference type="RefSeq" id="WP_166523569.1">
    <property type="nucleotide sequence ID" value="NZ_JAAABI010000002.1"/>
</dbReference>
<accession>A0A964WXV0</accession>
<dbReference type="EMBL" id="JAAABI010000002">
    <property type="protein sequence ID" value="NAY92183.1"/>
    <property type="molecule type" value="Genomic_DNA"/>
</dbReference>